<dbReference type="InterPro" id="IPR016167">
    <property type="entry name" value="FAD-bd_PCMH_sub1"/>
</dbReference>
<proteinExistence type="predicted"/>
<dbReference type="Gene3D" id="3.30.465.10">
    <property type="match status" value="1"/>
</dbReference>
<dbReference type="InterPro" id="IPR051264">
    <property type="entry name" value="FAD-oxidored/transferase_4"/>
</dbReference>
<comment type="caution">
    <text evidence="4">The sequence shown here is derived from an EMBL/GenBank/DDBJ whole genome shotgun (WGS) entry which is preliminary data.</text>
</comment>
<dbReference type="EMBL" id="LAZR01039026">
    <property type="protein sequence ID" value="KKL18032.1"/>
    <property type="molecule type" value="Genomic_DNA"/>
</dbReference>
<reference evidence="4" key="1">
    <citation type="journal article" date="2015" name="Nature">
        <title>Complex archaea that bridge the gap between prokaryotes and eukaryotes.</title>
        <authorList>
            <person name="Spang A."/>
            <person name="Saw J.H."/>
            <person name="Jorgensen S.L."/>
            <person name="Zaremba-Niedzwiedzka K."/>
            <person name="Martijn J."/>
            <person name="Lind A.E."/>
            <person name="van Eijk R."/>
            <person name="Schleper C."/>
            <person name="Guy L."/>
            <person name="Ettema T.J."/>
        </authorList>
    </citation>
    <scope>NUCLEOTIDE SEQUENCE</scope>
</reference>
<keyword evidence="2" id="KW-0274">FAD</keyword>
<dbReference type="InterPro" id="IPR006094">
    <property type="entry name" value="Oxid_FAD_bind_N"/>
</dbReference>
<keyword evidence="1" id="KW-0285">Flavoprotein</keyword>
<dbReference type="Gene3D" id="3.30.70.2190">
    <property type="match status" value="1"/>
</dbReference>
<dbReference type="SUPFAM" id="SSF56176">
    <property type="entry name" value="FAD-binding/transporter-associated domain-like"/>
    <property type="match status" value="1"/>
</dbReference>
<feature type="non-terminal residue" evidence="4">
    <location>
        <position position="386"/>
    </location>
</feature>
<dbReference type="GO" id="GO:0022904">
    <property type="term" value="P:respiratory electron transport chain"/>
    <property type="evidence" value="ECO:0007669"/>
    <property type="project" value="TreeGrafter"/>
</dbReference>
<evidence type="ECO:0000313" key="4">
    <source>
        <dbReference type="EMBL" id="KKL18032.1"/>
    </source>
</evidence>
<gene>
    <name evidence="4" type="ORF">LCGC14_2479590</name>
</gene>
<organism evidence="4">
    <name type="scientific">marine sediment metagenome</name>
    <dbReference type="NCBI Taxonomy" id="412755"/>
    <lineage>
        <taxon>unclassified sequences</taxon>
        <taxon>metagenomes</taxon>
        <taxon>ecological metagenomes</taxon>
    </lineage>
</organism>
<evidence type="ECO:0000259" key="3">
    <source>
        <dbReference type="PROSITE" id="PS51387"/>
    </source>
</evidence>
<dbReference type="InterPro" id="IPR004113">
    <property type="entry name" value="FAD-bd_oxidored_4_C"/>
</dbReference>
<dbReference type="PROSITE" id="PS51387">
    <property type="entry name" value="FAD_PCMH"/>
    <property type="match status" value="1"/>
</dbReference>
<dbReference type="Pfam" id="PF01565">
    <property type="entry name" value="FAD_binding_4"/>
    <property type="match status" value="1"/>
</dbReference>
<protein>
    <recommendedName>
        <fullName evidence="3">FAD-binding PCMH-type domain-containing protein</fullName>
    </recommendedName>
</protein>
<dbReference type="InterPro" id="IPR016166">
    <property type="entry name" value="FAD-bd_PCMH"/>
</dbReference>
<name>A0A0F9BVQ3_9ZZZZ</name>
<sequence>MSIIDELRDILGPAHVLTGDDCAGYASDWTGRYHGEPLAVLRPGTTAEVSAVMKLASRTGTPVVPVAGNTGLMGGAIAPGRLLLSVERLSRIREVRADARLAVVEAGVILSHIHDAAEAEGLVFPLTFGARGSARIGGALSTNAGGSNVLRYGNTRQLCLGLEVVLPSGEVLDMMGELLKDNSGYDLRDLFVGAEGTLGIITAAVLRLSPKPRAYATAMVALPDLNQALGLLNALQEATGGAVEAFEYMPGHYIDAHVDHIEGARPPFAERHEVNVMVEVGATAPRDADPLEDGSLPIVNYLEEVLAGMIEAGHVLDATVARSEAQRREIWKRREDAAELSMIHKPAILTDVALPLDKVAAFLERAEHELPQIDPQVGQFVVSHLG</sequence>
<dbReference type="InterPro" id="IPR016164">
    <property type="entry name" value="FAD-linked_Oxase-like_C"/>
</dbReference>
<accession>A0A0F9BVQ3</accession>
<dbReference type="InterPro" id="IPR036318">
    <property type="entry name" value="FAD-bd_PCMH-like_sf"/>
</dbReference>
<feature type="domain" description="FAD-binding PCMH-type" evidence="3">
    <location>
        <begin position="33"/>
        <end position="211"/>
    </location>
</feature>
<dbReference type="GO" id="GO:0071949">
    <property type="term" value="F:FAD binding"/>
    <property type="evidence" value="ECO:0007669"/>
    <property type="project" value="InterPro"/>
</dbReference>
<dbReference type="SUPFAM" id="SSF55103">
    <property type="entry name" value="FAD-linked oxidases, C-terminal domain"/>
    <property type="match status" value="1"/>
</dbReference>
<dbReference type="PANTHER" id="PTHR43716:SF2">
    <property type="entry name" value="BLL6224 PROTEIN"/>
    <property type="match status" value="1"/>
</dbReference>
<evidence type="ECO:0000256" key="2">
    <source>
        <dbReference type="ARBA" id="ARBA00022827"/>
    </source>
</evidence>
<dbReference type="Gene3D" id="3.30.43.10">
    <property type="entry name" value="Uridine Diphospho-n-acetylenolpyruvylglucosamine Reductase, domain 2"/>
    <property type="match status" value="1"/>
</dbReference>
<dbReference type="GO" id="GO:0003824">
    <property type="term" value="F:catalytic activity"/>
    <property type="evidence" value="ECO:0007669"/>
    <property type="project" value="InterPro"/>
</dbReference>
<dbReference type="InterPro" id="IPR016169">
    <property type="entry name" value="FAD-bd_PCMH_sub2"/>
</dbReference>
<dbReference type="Pfam" id="PF02913">
    <property type="entry name" value="FAD-oxidase_C"/>
    <property type="match status" value="1"/>
</dbReference>
<evidence type="ECO:0000256" key="1">
    <source>
        <dbReference type="ARBA" id="ARBA00022630"/>
    </source>
</evidence>
<dbReference type="PANTHER" id="PTHR43716">
    <property type="entry name" value="D-2-HYDROXYGLUTARATE DEHYDROGENASE, MITOCHONDRIAL"/>
    <property type="match status" value="1"/>
</dbReference>
<dbReference type="AlphaFoldDB" id="A0A0F9BVQ3"/>